<comment type="caution">
    <text evidence="1">The sequence shown here is derived from an EMBL/GenBank/DDBJ whole genome shotgun (WGS) entry which is preliminary data.</text>
</comment>
<accession>A0A8J2NL46</accession>
<dbReference type="EMBL" id="CAJVCH010043178">
    <property type="protein sequence ID" value="CAG7717076.1"/>
    <property type="molecule type" value="Genomic_DNA"/>
</dbReference>
<dbReference type="Proteomes" id="UP000708208">
    <property type="component" value="Unassembled WGS sequence"/>
</dbReference>
<keyword evidence="2" id="KW-1185">Reference proteome</keyword>
<evidence type="ECO:0000313" key="2">
    <source>
        <dbReference type="Proteomes" id="UP000708208"/>
    </source>
</evidence>
<organism evidence="1 2">
    <name type="scientific">Allacma fusca</name>
    <dbReference type="NCBI Taxonomy" id="39272"/>
    <lineage>
        <taxon>Eukaryota</taxon>
        <taxon>Metazoa</taxon>
        <taxon>Ecdysozoa</taxon>
        <taxon>Arthropoda</taxon>
        <taxon>Hexapoda</taxon>
        <taxon>Collembola</taxon>
        <taxon>Symphypleona</taxon>
        <taxon>Sminthuridae</taxon>
        <taxon>Allacma</taxon>
    </lineage>
</organism>
<proteinExistence type="predicted"/>
<sequence length="99" mass="11281">MLKSMQVKDTDKKEVRRVFLLGDWEGLDIKQVTHLPMSYAAEVGLQMVKPLLGGLFGNIELFGTNKAKWMKALKRILPPESIPTWYGGKKDYKPLQVYG</sequence>
<reference evidence="1" key="1">
    <citation type="submission" date="2021-06" db="EMBL/GenBank/DDBJ databases">
        <authorList>
            <person name="Hodson N. C."/>
            <person name="Mongue J. A."/>
            <person name="Jaron S. K."/>
        </authorList>
    </citation>
    <scope>NUCLEOTIDE SEQUENCE</scope>
</reference>
<protein>
    <submittedName>
        <fullName evidence="1">Uncharacterized protein</fullName>
    </submittedName>
</protein>
<dbReference type="AlphaFoldDB" id="A0A8J2NL46"/>
<gene>
    <name evidence="1" type="ORF">AFUS01_LOCUS6552</name>
</gene>
<evidence type="ECO:0000313" key="1">
    <source>
        <dbReference type="EMBL" id="CAG7717076.1"/>
    </source>
</evidence>
<name>A0A8J2NL46_9HEXA</name>
<dbReference type="OrthoDB" id="203812at2759"/>